<dbReference type="PANTHER" id="PTHR12674:SF2">
    <property type="entry name" value="PREFOLDIN SUBUNIT 5"/>
    <property type="match status" value="1"/>
</dbReference>
<sequence>MPIIMLFIQFDQELQHFSQSLQALNIARDKFKDCIDDVNAVSNPENENNPILIPLSNSLYAPGQVKDCTKFMVDIGTGYFIEKTTKEAINFYQGKVEKLNKESQQIQSIIKEKSMSSIAIENRIRQLLIEKQKQQPKE</sequence>
<keyword evidence="3" id="KW-1185">Reference proteome</keyword>
<dbReference type="EMBL" id="UFAJ01000319">
    <property type="protein sequence ID" value="SSD60296.1"/>
    <property type="molecule type" value="Genomic_DNA"/>
</dbReference>
<evidence type="ECO:0000256" key="1">
    <source>
        <dbReference type="ARBA" id="ARBA00010048"/>
    </source>
</evidence>
<dbReference type="AlphaFoldDB" id="A0A376B6H8"/>
<dbReference type="CDD" id="cd23157">
    <property type="entry name" value="Prefoldin_5"/>
    <property type="match status" value="1"/>
</dbReference>
<dbReference type="Gene3D" id="1.10.287.370">
    <property type="match status" value="1"/>
</dbReference>
<dbReference type="NCBIfam" id="TIGR00293">
    <property type="entry name" value="prefoldin subunit alpha"/>
    <property type="match status" value="1"/>
</dbReference>
<organism evidence="2 3">
    <name type="scientific">Saccharomycodes ludwigii</name>
    <dbReference type="NCBI Taxonomy" id="36035"/>
    <lineage>
        <taxon>Eukaryota</taxon>
        <taxon>Fungi</taxon>
        <taxon>Dikarya</taxon>
        <taxon>Ascomycota</taxon>
        <taxon>Saccharomycotina</taxon>
        <taxon>Saccharomycetes</taxon>
        <taxon>Saccharomycodales</taxon>
        <taxon>Saccharomycodaceae</taxon>
        <taxon>Saccharomycodes</taxon>
    </lineage>
</organism>
<dbReference type="GO" id="GO:1990114">
    <property type="term" value="P:RNA polymerase II core complex assembly"/>
    <property type="evidence" value="ECO:0007669"/>
    <property type="project" value="TreeGrafter"/>
</dbReference>
<comment type="similarity">
    <text evidence="1">Belongs to the prefoldin subunit alpha family.</text>
</comment>
<dbReference type="GO" id="GO:1990113">
    <property type="term" value="P:RNA polymerase I assembly"/>
    <property type="evidence" value="ECO:0007669"/>
    <property type="project" value="TreeGrafter"/>
</dbReference>
<dbReference type="GO" id="GO:0051082">
    <property type="term" value="F:unfolded protein binding"/>
    <property type="evidence" value="ECO:0007669"/>
    <property type="project" value="InterPro"/>
</dbReference>
<dbReference type="Proteomes" id="UP000262825">
    <property type="component" value="Unassembled WGS sequence"/>
</dbReference>
<dbReference type="Pfam" id="PF02996">
    <property type="entry name" value="Prefoldin"/>
    <property type="match status" value="1"/>
</dbReference>
<dbReference type="GO" id="GO:0005737">
    <property type="term" value="C:cytoplasm"/>
    <property type="evidence" value="ECO:0007669"/>
    <property type="project" value="TreeGrafter"/>
</dbReference>
<evidence type="ECO:0000313" key="2">
    <source>
        <dbReference type="EMBL" id="SSD60296.1"/>
    </source>
</evidence>
<protein>
    <submittedName>
        <fullName evidence="2">Related to Prefoldin subunit 5</fullName>
    </submittedName>
</protein>
<accession>A0A376B6H8</accession>
<proteinExistence type="inferred from homology"/>
<dbReference type="PANTHER" id="PTHR12674">
    <property type="entry name" value="PREFOLDIN SUBUNIT 5"/>
    <property type="match status" value="1"/>
</dbReference>
<dbReference type="GO" id="GO:0006457">
    <property type="term" value="P:protein folding"/>
    <property type="evidence" value="ECO:0007669"/>
    <property type="project" value="InterPro"/>
</dbReference>
<dbReference type="SUPFAM" id="SSF46579">
    <property type="entry name" value="Prefoldin"/>
    <property type="match status" value="1"/>
</dbReference>
<dbReference type="InterPro" id="IPR004127">
    <property type="entry name" value="Prefoldin_subunit_alpha"/>
</dbReference>
<dbReference type="GO" id="GO:0016272">
    <property type="term" value="C:prefoldin complex"/>
    <property type="evidence" value="ECO:0007669"/>
    <property type="project" value="InterPro"/>
</dbReference>
<evidence type="ECO:0000313" key="3">
    <source>
        <dbReference type="Proteomes" id="UP000262825"/>
    </source>
</evidence>
<name>A0A376B6H8_9ASCO</name>
<gene>
    <name evidence="2" type="ORF">SCODWIG_02057</name>
</gene>
<reference evidence="3" key="1">
    <citation type="submission" date="2018-06" db="EMBL/GenBank/DDBJ databases">
        <authorList>
            <person name="Guldener U."/>
        </authorList>
    </citation>
    <scope>NUCLEOTIDE SEQUENCE [LARGE SCALE GENOMIC DNA]</scope>
    <source>
        <strain evidence="3">UTAD17</strain>
    </source>
</reference>
<dbReference type="VEuPathDB" id="FungiDB:SCODWIG_02057"/>
<dbReference type="GO" id="GO:1990115">
    <property type="term" value="P:RNA polymerase III assembly"/>
    <property type="evidence" value="ECO:0007669"/>
    <property type="project" value="TreeGrafter"/>
</dbReference>
<dbReference type="InterPro" id="IPR009053">
    <property type="entry name" value="Prefoldin"/>
</dbReference>
<dbReference type="InterPro" id="IPR011599">
    <property type="entry name" value="PFD_alpha_archaea"/>
</dbReference>